<dbReference type="AlphaFoldDB" id="A0AA39F321"/>
<reference evidence="6" key="1">
    <citation type="journal article" date="2023" name="bioRxiv">
        <title>Scaffold-level genome assemblies of two parasitoid biocontrol wasps reveal the parthenogenesis mechanism and an associated novel virus.</title>
        <authorList>
            <person name="Inwood S."/>
            <person name="Skelly J."/>
            <person name="Guhlin J."/>
            <person name="Harrop T."/>
            <person name="Goldson S."/>
            <person name="Dearden P."/>
        </authorList>
    </citation>
    <scope>NUCLEOTIDE SEQUENCE</scope>
    <source>
        <strain evidence="6">Lincoln</strain>
        <tissue evidence="6">Whole body</tissue>
    </source>
</reference>
<dbReference type="Proteomes" id="UP001168972">
    <property type="component" value="Unassembled WGS sequence"/>
</dbReference>
<protein>
    <submittedName>
        <fullName evidence="6">Uncharacterized protein</fullName>
    </submittedName>
</protein>
<name>A0AA39F321_MICHY</name>
<dbReference type="Gene3D" id="6.10.140.1300">
    <property type="match status" value="1"/>
</dbReference>
<feature type="region of interest" description="Disordered" evidence="5">
    <location>
        <begin position="105"/>
        <end position="126"/>
    </location>
</feature>
<comment type="similarity">
    <text evidence="2">Belongs to the CDK2AP family.</text>
</comment>
<dbReference type="PANTHER" id="PTHR22607:SF3">
    <property type="entry name" value="CDK2-ASSOCIATED PROTEIN 1, ISOFORM B"/>
    <property type="match status" value="1"/>
</dbReference>
<evidence type="ECO:0000313" key="7">
    <source>
        <dbReference type="Proteomes" id="UP001168972"/>
    </source>
</evidence>
<feature type="region of interest" description="Disordered" evidence="5">
    <location>
        <begin position="1"/>
        <end position="48"/>
    </location>
</feature>
<dbReference type="InterPro" id="IPR017266">
    <property type="entry name" value="DOC_1/2"/>
</dbReference>
<sequence length="194" mass="22057">MNGQNSTWNKIKDSTRSKQRSNLNINNDGEKKKNCRKPIPRPHETEEEAILRRFHDAQRMARFRAKRKKAIEDAKALENAKLTELAMITELKRRNVVFEITNSVGQPISSSSSSSSSSSMKQQNQQQDNSLIIVPTIVGPCKYSQLLALIEELGRNIRLTYAGSRTSAERLKVGIMQARMLVRDCLLETEINSR</sequence>
<dbReference type="PANTHER" id="PTHR22607">
    <property type="entry name" value="DELETED IN ORAL CANCER 1/CDK2-ASSOCIATED PROTEIN 1"/>
    <property type="match status" value="1"/>
</dbReference>
<comment type="subcellular location">
    <subcellularLocation>
        <location evidence="1">Nucleus</location>
    </subcellularLocation>
</comment>
<proteinExistence type="inferred from homology"/>
<dbReference type="EMBL" id="JAQQBR010001834">
    <property type="protein sequence ID" value="KAK0162020.1"/>
    <property type="molecule type" value="Genomic_DNA"/>
</dbReference>
<feature type="compositionally biased region" description="Low complexity" evidence="5">
    <location>
        <begin position="109"/>
        <end position="119"/>
    </location>
</feature>
<keyword evidence="3" id="KW-0597">Phosphoprotein</keyword>
<keyword evidence="7" id="KW-1185">Reference proteome</keyword>
<dbReference type="GO" id="GO:0005737">
    <property type="term" value="C:cytoplasm"/>
    <property type="evidence" value="ECO:0007669"/>
    <property type="project" value="TreeGrafter"/>
</dbReference>
<evidence type="ECO:0000256" key="2">
    <source>
        <dbReference type="ARBA" id="ARBA00008485"/>
    </source>
</evidence>
<comment type="caution">
    <text evidence="6">The sequence shown here is derived from an EMBL/GenBank/DDBJ whole genome shotgun (WGS) entry which is preliminary data.</text>
</comment>
<evidence type="ECO:0000256" key="5">
    <source>
        <dbReference type="SAM" id="MobiDB-lite"/>
    </source>
</evidence>
<evidence type="ECO:0000256" key="1">
    <source>
        <dbReference type="ARBA" id="ARBA00004123"/>
    </source>
</evidence>
<dbReference type="GO" id="GO:0005634">
    <property type="term" value="C:nucleus"/>
    <property type="evidence" value="ECO:0007669"/>
    <property type="project" value="UniProtKB-SubCell"/>
</dbReference>
<organism evidence="6 7">
    <name type="scientific">Microctonus hyperodae</name>
    <name type="common">Parasitoid wasp</name>
    <dbReference type="NCBI Taxonomy" id="165561"/>
    <lineage>
        <taxon>Eukaryota</taxon>
        <taxon>Metazoa</taxon>
        <taxon>Ecdysozoa</taxon>
        <taxon>Arthropoda</taxon>
        <taxon>Hexapoda</taxon>
        <taxon>Insecta</taxon>
        <taxon>Pterygota</taxon>
        <taxon>Neoptera</taxon>
        <taxon>Endopterygota</taxon>
        <taxon>Hymenoptera</taxon>
        <taxon>Apocrita</taxon>
        <taxon>Ichneumonoidea</taxon>
        <taxon>Braconidae</taxon>
        <taxon>Euphorinae</taxon>
        <taxon>Microctonus</taxon>
    </lineage>
</organism>
<accession>A0AA39F321</accession>
<reference evidence="6" key="2">
    <citation type="submission" date="2023-03" db="EMBL/GenBank/DDBJ databases">
        <authorList>
            <person name="Inwood S.N."/>
            <person name="Skelly J.G."/>
            <person name="Guhlin J."/>
            <person name="Harrop T.W.R."/>
            <person name="Goldson S.G."/>
            <person name="Dearden P.K."/>
        </authorList>
    </citation>
    <scope>NUCLEOTIDE SEQUENCE</scope>
    <source>
        <strain evidence="6">Lincoln</strain>
        <tissue evidence="6">Whole body</tissue>
    </source>
</reference>
<gene>
    <name evidence="6" type="ORF">PV327_008397</name>
</gene>
<keyword evidence="4" id="KW-0539">Nucleus</keyword>
<evidence type="ECO:0000256" key="3">
    <source>
        <dbReference type="ARBA" id="ARBA00022553"/>
    </source>
</evidence>
<evidence type="ECO:0000313" key="6">
    <source>
        <dbReference type="EMBL" id="KAK0162020.1"/>
    </source>
</evidence>
<dbReference type="Pfam" id="PF09806">
    <property type="entry name" value="CDK2AP"/>
    <property type="match status" value="1"/>
</dbReference>
<evidence type="ECO:0000256" key="4">
    <source>
        <dbReference type="ARBA" id="ARBA00023242"/>
    </source>
</evidence>